<accession>A0A091W2E4</accession>
<proteinExistence type="predicted"/>
<feature type="non-terminal residue" evidence="1">
    <location>
        <position position="52"/>
    </location>
</feature>
<dbReference type="EMBL" id="KK734606">
    <property type="protein sequence ID" value="KFR09817.1"/>
    <property type="molecule type" value="Genomic_DNA"/>
</dbReference>
<dbReference type="Proteomes" id="UP000053605">
    <property type="component" value="Unassembled WGS sequence"/>
</dbReference>
<feature type="non-terminal residue" evidence="1">
    <location>
        <position position="1"/>
    </location>
</feature>
<dbReference type="STRING" id="30419.A0A091W2E4"/>
<dbReference type="AlphaFoldDB" id="A0A091W2E4"/>
<organism evidence="1 2">
    <name type="scientific">Opisthocomus hoazin</name>
    <name type="common">Hoatzin</name>
    <name type="synonym">Phasianus hoazin</name>
    <dbReference type="NCBI Taxonomy" id="30419"/>
    <lineage>
        <taxon>Eukaryota</taxon>
        <taxon>Metazoa</taxon>
        <taxon>Chordata</taxon>
        <taxon>Craniata</taxon>
        <taxon>Vertebrata</taxon>
        <taxon>Euteleostomi</taxon>
        <taxon>Archelosauria</taxon>
        <taxon>Archosauria</taxon>
        <taxon>Dinosauria</taxon>
        <taxon>Saurischia</taxon>
        <taxon>Theropoda</taxon>
        <taxon>Coelurosauria</taxon>
        <taxon>Aves</taxon>
        <taxon>Neognathae</taxon>
        <taxon>Neoaves</taxon>
        <taxon>Opisthocomiformes</taxon>
        <taxon>Opisthocomidae</taxon>
        <taxon>Opisthocomus</taxon>
    </lineage>
</organism>
<evidence type="ECO:0000313" key="2">
    <source>
        <dbReference type="Proteomes" id="UP000053605"/>
    </source>
</evidence>
<name>A0A091W2E4_OPIHO</name>
<dbReference type="PhylomeDB" id="A0A091W2E4"/>
<keyword evidence="2" id="KW-1185">Reference proteome</keyword>
<gene>
    <name evidence="1" type="ORF">N306_03133</name>
</gene>
<sequence>KVAAGEVWFDIRKNVFTARVVRHRNRLPREVVELPSLEAFKKCVDMALPDMV</sequence>
<reference evidence="1 2" key="1">
    <citation type="submission" date="2014-04" db="EMBL/GenBank/DDBJ databases">
        <title>Genome evolution of avian class.</title>
        <authorList>
            <person name="Zhang G."/>
            <person name="Li C."/>
        </authorList>
    </citation>
    <scope>NUCLEOTIDE SEQUENCE [LARGE SCALE GENOMIC DNA]</scope>
    <source>
        <strain evidence="1">BGI_N306</strain>
    </source>
</reference>
<evidence type="ECO:0000313" key="1">
    <source>
        <dbReference type="EMBL" id="KFR09817.1"/>
    </source>
</evidence>
<protein>
    <submittedName>
        <fullName evidence="1">Uncharacterized protein</fullName>
    </submittedName>
</protein>